<organism evidence="1 2">
    <name type="scientific">Notothenia coriiceps</name>
    <name type="common">black rockcod</name>
    <dbReference type="NCBI Taxonomy" id="8208"/>
    <lineage>
        <taxon>Eukaryota</taxon>
        <taxon>Metazoa</taxon>
        <taxon>Chordata</taxon>
        <taxon>Craniata</taxon>
        <taxon>Vertebrata</taxon>
        <taxon>Euteleostomi</taxon>
        <taxon>Actinopterygii</taxon>
        <taxon>Neopterygii</taxon>
        <taxon>Teleostei</taxon>
        <taxon>Neoteleostei</taxon>
        <taxon>Acanthomorphata</taxon>
        <taxon>Eupercaria</taxon>
        <taxon>Perciformes</taxon>
        <taxon>Notothenioidei</taxon>
        <taxon>Nototheniidae</taxon>
        <taxon>Notothenia</taxon>
    </lineage>
</organism>
<keyword evidence="1" id="KW-1185">Reference proteome</keyword>
<dbReference type="OrthoDB" id="10023921at2759"/>
<evidence type="ECO:0000313" key="1">
    <source>
        <dbReference type="Proteomes" id="UP000504611"/>
    </source>
</evidence>
<dbReference type="GO" id="GO:0015929">
    <property type="term" value="F:hexosaminidase activity"/>
    <property type="evidence" value="ECO:0007669"/>
    <property type="project" value="InterPro"/>
</dbReference>
<dbReference type="AlphaFoldDB" id="A0A6I9PHC2"/>
<proteinExistence type="predicted"/>
<feature type="non-terminal residue" evidence="2">
    <location>
        <position position="1"/>
    </location>
</feature>
<gene>
    <name evidence="2" type="primary">LOC104961093</name>
</gene>
<dbReference type="PANTHER" id="PTHR21040:SF6">
    <property type="entry name" value="HEXOSAMINIDASE D"/>
    <property type="match status" value="1"/>
</dbReference>
<reference evidence="2" key="1">
    <citation type="submission" date="2025-08" db="UniProtKB">
        <authorList>
            <consortium name="RefSeq"/>
        </authorList>
    </citation>
    <scope>IDENTIFICATION</scope>
    <source>
        <tissue evidence="2">Muscle</tissue>
    </source>
</reference>
<dbReference type="KEGG" id="ncc:104961093"/>
<evidence type="ECO:0000313" key="2">
    <source>
        <dbReference type="RefSeq" id="XP_010787617.1"/>
    </source>
</evidence>
<dbReference type="GeneID" id="104961093"/>
<accession>A0A6I9PHC2</accession>
<protein>
    <submittedName>
        <fullName evidence="2">Hexosaminidase D-like</fullName>
    </submittedName>
</protein>
<dbReference type="Proteomes" id="UP000504611">
    <property type="component" value="Unplaced"/>
</dbReference>
<dbReference type="PANTHER" id="PTHR21040">
    <property type="entry name" value="BCDNA.GH04120"/>
    <property type="match status" value="1"/>
</dbReference>
<dbReference type="InterPro" id="IPR038901">
    <property type="entry name" value="HEXDC-like"/>
</dbReference>
<sequence>YFVPCVFRSSADDSLFPGRRLAELTVELNALLNSDDIRFFDNNMYVRGWFSPFHRQRKMVTSLITRQIHSQASTYLVTIQEKVEALKEEMVRLYPDSTAEEWIEEHVSPVVAPLQRIMEDFSACVTETQP</sequence>
<name>A0A6I9PHC2_9TELE</name>
<dbReference type="RefSeq" id="XP_010787617.1">
    <property type="nucleotide sequence ID" value="XM_010789315.1"/>
</dbReference>